<proteinExistence type="inferred from homology"/>
<name>G8QY49_SPHPG</name>
<reference evidence="14 15" key="1">
    <citation type="submission" date="2011-11" db="EMBL/GenBank/DDBJ databases">
        <title>Complete sequence of Spirochaeta sp. grapes.</title>
        <authorList>
            <consortium name="US DOE Joint Genome Institute"/>
            <person name="Lucas S."/>
            <person name="Han J."/>
            <person name="Lapidus A."/>
            <person name="Cheng J.-F."/>
            <person name="Goodwin L."/>
            <person name="Pitluck S."/>
            <person name="Peters L."/>
            <person name="Ovchinnikova G."/>
            <person name="Munk A.C."/>
            <person name="Detter J.C."/>
            <person name="Han C."/>
            <person name="Tapia R."/>
            <person name="Land M."/>
            <person name="Hauser L."/>
            <person name="Kyrpides N."/>
            <person name="Ivanova N."/>
            <person name="Pagani I."/>
            <person name="Ritalahtilisa K."/>
            <person name="Loeffler F."/>
            <person name="Woyke T."/>
        </authorList>
    </citation>
    <scope>NUCLEOTIDE SEQUENCE [LARGE SCALE GENOMIC DNA]</scope>
    <source>
        <strain evidence="15">ATCC BAA-1885 / DSM 22778 / Grapes</strain>
    </source>
</reference>
<comment type="subcellular location">
    <subcellularLocation>
        <location evidence="1">Cell membrane</location>
        <topology evidence="1">Single-pass membrane protein</topology>
    </subcellularLocation>
</comment>
<dbReference type="UniPathway" id="UPA00029">
    <property type="reaction ID" value="UER00560"/>
</dbReference>
<keyword evidence="8" id="KW-0012">Acyltransferase</keyword>
<evidence type="ECO:0000313" key="14">
    <source>
        <dbReference type="EMBL" id="AEV29614.1"/>
    </source>
</evidence>
<dbReference type="KEGG" id="sgp:SpiGrapes_1819"/>
<dbReference type="HOGENOM" id="CLU_133300_1_0_12"/>
<dbReference type="RefSeq" id="WP_014270457.1">
    <property type="nucleotide sequence ID" value="NC_016633.1"/>
</dbReference>
<evidence type="ECO:0000256" key="11">
    <source>
        <dbReference type="ARBA" id="ARBA00023667"/>
    </source>
</evidence>
<keyword evidence="6 13" id="KW-1133">Transmembrane helix</keyword>
<evidence type="ECO:0000313" key="15">
    <source>
        <dbReference type="Proteomes" id="UP000005632"/>
    </source>
</evidence>
<dbReference type="AlphaFoldDB" id="G8QY49"/>
<accession>G8QY49</accession>
<keyword evidence="3" id="KW-0808">Transferase</keyword>
<evidence type="ECO:0000256" key="9">
    <source>
        <dbReference type="ARBA" id="ARBA00023588"/>
    </source>
</evidence>
<protein>
    <recommendedName>
        <fullName evidence="11">Glycosyl-4,4'-diaponeurosporenoate acyltransferase</fullName>
    </recommendedName>
</protein>
<evidence type="ECO:0000256" key="13">
    <source>
        <dbReference type="SAM" id="Phobius"/>
    </source>
</evidence>
<keyword evidence="15" id="KW-1185">Reference proteome</keyword>
<sequence>MDINPGKFAAALVMSQIVASVVVDHLCKESLQVLRKKLKSYQWEQNGQIYQQYLHIKSWKSRVPEIGDQFCKAHLQESSQEYLSLFVLETVRAELCHEIALFLAIPLILNADLAYANWAILYCLLANIPFIMIQRYNRPRLEKIIARKVRENTEPAISQNSSPILIR</sequence>
<organism evidence="14 15">
    <name type="scientific">Sphaerochaeta pleomorpha (strain ATCC BAA-1885 / DSM 22778 / Grapes)</name>
    <dbReference type="NCBI Taxonomy" id="158190"/>
    <lineage>
        <taxon>Bacteria</taxon>
        <taxon>Pseudomonadati</taxon>
        <taxon>Spirochaetota</taxon>
        <taxon>Spirochaetia</taxon>
        <taxon>Spirochaetales</taxon>
        <taxon>Sphaerochaetaceae</taxon>
        <taxon>Sphaerochaeta</taxon>
    </lineage>
</organism>
<keyword evidence="2" id="KW-1003">Cell membrane</keyword>
<dbReference type="eggNOG" id="ENOG503340V">
    <property type="taxonomic scope" value="Bacteria"/>
</dbReference>
<dbReference type="EMBL" id="CP003155">
    <property type="protein sequence ID" value="AEV29614.1"/>
    <property type="molecule type" value="Genomic_DNA"/>
</dbReference>
<evidence type="ECO:0000256" key="10">
    <source>
        <dbReference type="ARBA" id="ARBA00023603"/>
    </source>
</evidence>
<evidence type="ECO:0000256" key="8">
    <source>
        <dbReference type="ARBA" id="ARBA00023315"/>
    </source>
</evidence>
<dbReference type="STRING" id="158190.SpiGrapes_1819"/>
<keyword evidence="5" id="KW-0732">Signal</keyword>
<gene>
    <name evidence="14" type="ordered locus">SpiGrapes_1819</name>
</gene>
<dbReference type="GO" id="GO:0005886">
    <property type="term" value="C:plasma membrane"/>
    <property type="evidence" value="ECO:0007669"/>
    <property type="project" value="UniProtKB-SubCell"/>
</dbReference>
<evidence type="ECO:0000256" key="2">
    <source>
        <dbReference type="ARBA" id="ARBA00022475"/>
    </source>
</evidence>
<comment type="similarity">
    <text evidence="10">Belongs to the acyltransferase CrtO family.</text>
</comment>
<dbReference type="GO" id="GO:0016746">
    <property type="term" value="F:acyltransferase activity"/>
    <property type="evidence" value="ECO:0007669"/>
    <property type="project" value="UniProtKB-KW"/>
</dbReference>
<evidence type="ECO:0000256" key="12">
    <source>
        <dbReference type="ARBA" id="ARBA00025324"/>
    </source>
</evidence>
<evidence type="ECO:0000256" key="1">
    <source>
        <dbReference type="ARBA" id="ARBA00004162"/>
    </source>
</evidence>
<dbReference type="Pfam" id="PF18927">
    <property type="entry name" value="CrtO"/>
    <property type="match status" value="1"/>
</dbReference>
<evidence type="ECO:0000256" key="6">
    <source>
        <dbReference type="ARBA" id="ARBA00022989"/>
    </source>
</evidence>
<evidence type="ECO:0000256" key="7">
    <source>
        <dbReference type="ARBA" id="ARBA00023136"/>
    </source>
</evidence>
<dbReference type="OrthoDB" id="3783432at2"/>
<dbReference type="Proteomes" id="UP000005632">
    <property type="component" value="Chromosome"/>
</dbReference>
<keyword evidence="4 13" id="KW-0812">Transmembrane</keyword>
<comment type="function">
    <text evidence="12">Catalyzes the acylation of glycosyl-4,4'-diaponeurosporenoate, i.e. the esterification of glucose at the C6'' position with the carboxyl group of the C(15) fatty acid 12-methyltetradecanoic acid, to yield staphyloxanthin. This is the last step in the biosynthesis of this orange pigment, present in most staphylococci strains.</text>
</comment>
<feature type="transmembrane region" description="Helical" evidence="13">
    <location>
        <begin position="115"/>
        <end position="133"/>
    </location>
</feature>
<evidence type="ECO:0000256" key="4">
    <source>
        <dbReference type="ARBA" id="ARBA00022692"/>
    </source>
</evidence>
<evidence type="ECO:0000256" key="5">
    <source>
        <dbReference type="ARBA" id="ARBA00022729"/>
    </source>
</evidence>
<evidence type="ECO:0000256" key="3">
    <source>
        <dbReference type="ARBA" id="ARBA00022679"/>
    </source>
</evidence>
<comment type="pathway">
    <text evidence="9">Carotenoid biosynthesis; staphyloxanthin biosynthesis; staphyloxanthin from farnesyl diphosphate: step 5/5.</text>
</comment>
<keyword evidence="7 13" id="KW-0472">Membrane</keyword>
<dbReference type="InterPro" id="IPR044021">
    <property type="entry name" value="CrtO"/>
</dbReference>